<dbReference type="Proteomes" id="UP000006764">
    <property type="component" value="Chromosome"/>
</dbReference>
<sequence length="297" mass="31848">MRSLAVFLLLSLLAAAGCTASGSRGGFYTYVDDQGNLITGQLPVSAPAPEADTPRADTLPASVDEGLLAQVSGDAPVPDSGSASPQADETPADETEERFVTYVDGDGQITRQVIDLGAARRAEAARGPGYDLIGEGGEAQEGYIETVTPVAADCCRELLADAETLRPGQEVMLTFNTGQTQQIRVGQRQVPARVLTLRREVAEIRVLSFKQHGRYLHPQLLLLDEQGVPVLQVDNVFTRRFPETWARYAYIDGTLPREAGHRYLVVYLGYADGGLPGLVTEADSELAIDGGVVVRGY</sequence>
<dbReference type="OrthoDB" id="9813383at2"/>
<evidence type="ECO:0000313" key="4">
    <source>
        <dbReference type="Proteomes" id="UP000006764"/>
    </source>
</evidence>
<dbReference type="KEGG" id="apac:S7S_09585"/>
<evidence type="ECO:0008006" key="5">
    <source>
        <dbReference type="Google" id="ProtNLM"/>
    </source>
</evidence>
<keyword evidence="4" id="KW-1185">Reference proteome</keyword>
<keyword evidence="2" id="KW-0732">Signal</keyword>
<feature type="signal peptide" evidence="2">
    <location>
        <begin position="1"/>
        <end position="20"/>
    </location>
</feature>
<evidence type="ECO:0000256" key="2">
    <source>
        <dbReference type="SAM" id="SignalP"/>
    </source>
</evidence>
<name>A0A0B4XJ57_9GAMM</name>
<proteinExistence type="predicted"/>
<dbReference type="PROSITE" id="PS51257">
    <property type="entry name" value="PROKAR_LIPOPROTEIN"/>
    <property type="match status" value="1"/>
</dbReference>
<dbReference type="HOGENOM" id="CLU_935782_0_0_6"/>
<dbReference type="EMBL" id="CP004387">
    <property type="protein sequence ID" value="AJD48329.1"/>
    <property type="molecule type" value="Genomic_DNA"/>
</dbReference>
<gene>
    <name evidence="3" type="ORF">S7S_09585</name>
</gene>
<evidence type="ECO:0000313" key="3">
    <source>
        <dbReference type="EMBL" id="AJD48329.1"/>
    </source>
</evidence>
<feature type="chain" id="PRO_5002111930" description="DUF4124 domain-containing protein" evidence="2">
    <location>
        <begin position="21"/>
        <end position="297"/>
    </location>
</feature>
<accession>A0A0B4XJ57</accession>
<reference evidence="3 4" key="1">
    <citation type="journal article" date="2012" name="J. Bacteriol.">
        <title>Genome sequence of an alkane-degrading bacterium, Alcanivorax pacificus type strain W11-5, isolated from deep sea sediment.</title>
        <authorList>
            <person name="Lai Q."/>
            <person name="Shao Z."/>
        </authorList>
    </citation>
    <scope>NUCLEOTIDE SEQUENCE [LARGE SCALE GENOMIC DNA]</scope>
    <source>
        <strain evidence="3 4">W11-5</strain>
    </source>
</reference>
<dbReference type="AlphaFoldDB" id="A0A0B4XJ57"/>
<dbReference type="STRING" id="391936.S7S_09585"/>
<protein>
    <recommendedName>
        <fullName evidence="5">DUF4124 domain-containing protein</fullName>
    </recommendedName>
</protein>
<dbReference type="RefSeq" id="WP_008735532.1">
    <property type="nucleotide sequence ID" value="NZ_CP004387.1"/>
</dbReference>
<organism evidence="3 4">
    <name type="scientific">Isoalcanivorax pacificus W11-5</name>
    <dbReference type="NCBI Taxonomy" id="391936"/>
    <lineage>
        <taxon>Bacteria</taxon>
        <taxon>Pseudomonadati</taxon>
        <taxon>Pseudomonadota</taxon>
        <taxon>Gammaproteobacteria</taxon>
        <taxon>Oceanospirillales</taxon>
        <taxon>Alcanivoracaceae</taxon>
        <taxon>Isoalcanivorax</taxon>
    </lineage>
</organism>
<evidence type="ECO:0000256" key="1">
    <source>
        <dbReference type="SAM" id="MobiDB-lite"/>
    </source>
</evidence>
<feature type="region of interest" description="Disordered" evidence="1">
    <location>
        <begin position="71"/>
        <end position="95"/>
    </location>
</feature>